<dbReference type="Proteomes" id="UP001652628">
    <property type="component" value="Chromosome 3"/>
</dbReference>
<proteinExistence type="predicted"/>
<dbReference type="SUPFAM" id="SSF53649">
    <property type="entry name" value="Alkaline phosphatase-like"/>
    <property type="match status" value="1"/>
</dbReference>
<accession>A0AB39ZCJ4</accession>
<gene>
    <name evidence="2 3 4 5" type="primary">LOC108012347</name>
</gene>
<protein>
    <submittedName>
        <fullName evidence="2 3">Uncharacterized protein isoform X1</fullName>
    </submittedName>
</protein>
<evidence type="ECO:0000313" key="2">
    <source>
        <dbReference type="RefSeq" id="XP_016933185.2"/>
    </source>
</evidence>
<dbReference type="Pfam" id="PF02995">
    <property type="entry name" value="DUF229"/>
    <property type="match status" value="1"/>
</dbReference>
<evidence type="ECO:0000313" key="1">
    <source>
        <dbReference type="Proteomes" id="UP001652628"/>
    </source>
</evidence>
<organism evidence="1 3">
    <name type="scientific">Drosophila suzukii</name>
    <name type="common">Spotted-wing drosophila fruit fly</name>
    <dbReference type="NCBI Taxonomy" id="28584"/>
    <lineage>
        <taxon>Eukaryota</taxon>
        <taxon>Metazoa</taxon>
        <taxon>Ecdysozoa</taxon>
        <taxon>Arthropoda</taxon>
        <taxon>Hexapoda</taxon>
        <taxon>Insecta</taxon>
        <taxon>Pterygota</taxon>
        <taxon>Neoptera</taxon>
        <taxon>Endopterygota</taxon>
        <taxon>Diptera</taxon>
        <taxon>Brachycera</taxon>
        <taxon>Muscomorpha</taxon>
        <taxon>Ephydroidea</taxon>
        <taxon>Drosophilidae</taxon>
        <taxon>Drosophila</taxon>
        <taxon>Sophophora</taxon>
    </lineage>
</organism>
<dbReference type="RefSeq" id="XP_036670726.2">
    <property type="nucleotide sequence ID" value="XM_036814831.3"/>
</dbReference>
<dbReference type="GO" id="GO:0005615">
    <property type="term" value="C:extracellular space"/>
    <property type="evidence" value="ECO:0007669"/>
    <property type="project" value="TreeGrafter"/>
</dbReference>
<dbReference type="Gene3D" id="3.40.720.10">
    <property type="entry name" value="Alkaline Phosphatase, subunit A"/>
    <property type="match status" value="1"/>
</dbReference>
<dbReference type="PANTHER" id="PTHR10974:SF9">
    <property type="entry name" value="DUF229 DOMAIN CONTAINING PROTEIN-RELATED"/>
    <property type="match status" value="1"/>
</dbReference>
<dbReference type="RefSeq" id="XP_016933187.2">
    <property type="nucleotide sequence ID" value="XM_017077698.4"/>
</dbReference>
<dbReference type="CDD" id="cd16021">
    <property type="entry name" value="ALP_like"/>
    <property type="match status" value="1"/>
</dbReference>
<dbReference type="InterPro" id="IPR017850">
    <property type="entry name" value="Alkaline_phosphatase_core_sf"/>
</dbReference>
<name>A0AB39ZCJ4_DROSZ</name>
<evidence type="ECO:0000313" key="3">
    <source>
        <dbReference type="RefSeq" id="XP_016933186.2"/>
    </source>
</evidence>
<dbReference type="GeneID" id="108012347"/>
<dbReference type="AlphaFoldDB" id="A0AB39ZCJ4"/>
<dbReference type="RefSeq" id="XP_016933186.2">
    <property type="nucleotide sequence ID" value="XM_017077697.4"/>
</dbReference>
<evidence type="ECO:0000313" key="5">
    <source>
        <dbReference type="RefSeq" id="XP_036670726.2"/>
    </source>
</evidence>
<evidence type="ECO:0000313" key="4">
    <source>
        <dbReference type="RefSeq" id="XP_016933187.2"/>
    </source>
</evidence>
<dbReference type="PANTHER" id="PTHR10974">
    <property type="entry name" value="FI08016P-RELATED"/>
    <property type="match status" value="1"/>
</dbReference>
<dbReference type="RefSeq" id="XP_016933185.2">
    <property type="nucleotide sequence ID" value="XM_017077696.4"/>
</dbReference>
<sequence length="713" mass="81590">MAEKRLLLERSDTSEAEELEVQMTRRGGVLHAIQHRSFPVSRKSVLGLLVSFVFCYFLIGRPEWANVLDLDVLHSDNYVTVQHQSTLMDVYDGYPVDPNTDTESIQFVPKGFLVYSNSCRIMEVDPYKNEVMRHFKRVKYKACQKLPPLTQVKFQEKTQKYLLTIDGAAFSRYRVGSQLHCCYMEVQRVDEMKVKYTKCQSFKGSTELPNSAEGIIVKCDSGGHQIYINGHATIPVKEAVQQRLQKASEDDLKKQEIDKSNSRPPSVLMLGIDSISRVNLIRAMPKTAQYLYDNDWFELAGYNKVDDNTFPNIMAVATGYNLPNAMHACSPFEVGGLDKCNFIWKLYQQRGYVTAYAEDAVKINTFNYLKKGFKNPPADYYLRPYLSAAESQLDHTIANGLVHCLGYETAAEHVYDYGLEFTRRFLNETYFGFFWTNTHSHSDISQTSSMDDYMAEYLRKLVRQGTMDNTVVVFFSDHGMRFGPTRATWSGHLEERLPAIFIWLPHHLRRSHPEFVRGLQVNRNRLTTPYDLHLTMKHILSISGRADMESLGPAPDCPQCQSLLRPVSRLRSCSDVGIEDHWCTCWEYDTISSSSKESRMLGKRVVSYLNNYVAEFRNGTVAKLCAPLSLHSIKSAFRAHHNALDPEEVHTYRLIFVTSPNKGQYEATLRHNHTDDSVTVTGSVSRLNVYSGEADCMNDFAAKKYCYCRKKKG</sequence>
<keyword evidence="1" id="KW-1185">Reference proteome</keyword>
<reference evidence="2 3" key="1">
    <citation type="submission" date="2025-05" db="UniProtKB">
        <authorList>
            <consortium name="RefSeq"/>
        </authorList>
    </citation>
    <scope>IDENTIFICATION</scope>
</reference>
<dbReference type="InterPro" id="IPR004245">
    <property type="entry name" value="DUF229"/>
</dbReference>